<sequence length="63" mass="7125">MFSPVSGVRAERDRGGIGGFREKKRAVFQAFAQQVKKRGRQYLEKGKRCVSLHSANEGMREVV</sequence>
<dbReference type="AlphaFoldDB" id="A0A1H7XM28"/>
<name>A0A1H7XM28_OLID1</name>
<keyword evidence="2" id="KW-1185">Reference proteome</keyword>
<dbReference type="RefSeq" id="WP_093330713.1">
    <property type="nucleotide sequence ID" value="NZ_FOAF01000010.1"/>
</dbReference>
<evidence type="ECO:0000313" key="1">
    <source>
        <dbReference type="EMBL" id="SEM34703.1"/>
    </source>
</evidence>
<accession>A0A1H7XM28</accession>
<dbReference type="EMBL" id="FOAF01000010">
    <property type="protein sequence ID" value="SEM34703.1"/>
    <property type="molecule type" value="Genomic_DNA"/>
</dbReference>
<proteinExistence type="predicted"/>
<reference evidence="2" key="1">
    <citation type="submission" date="2016-10" db="EMBL/GenBank/DDBJ databases">
        <authorList>
            <person name="Varghese N."/>
            <person name="Submissions S."/>
        </authorList>
    </citation>
    <scope>NUCLEOTIDE SEQUENCE [LARGE SCALE GENOMIC DNA]</scope>
    <source>
        <strain evidence="2">DSM 18733</strain>
    </source>
</reference>
<organism evidence="1 2">
    <name type="scientific">Olivibacter domesticus</name>
    <name type="common">Pseudosphingobacterium domesticum</name>
    <dbReference type="NCBI Taxonomy" id="407022"/>
    <lineage>
        <taxon>Bacteria</taxon>
        <taxon>Pseudomonadati</taxon>
        <taxon>Bacteroidota</taxon>
        <taxon>Sphingobacteriia</taxon>
        <taxon>Sphingobacteriales</taxon>
        <taxon>Sphingobacteriaceae</taxon>
        <taxon>Olivibacter</taxon>
    </lineage>
</organism>
<evidence type="ECO:0000313" key="2">
    <source>
        <dbReference type="Proteomes" id="UP000199421"/>
    </source>
</evidence>
<dbReference type="Proteomes" id="UP000199421">
    <property type="component" value="Unassembled WGS sequence"/>
</dbReference>
<gene>
    <name evidence="1" type="ORF">SAMN05661044_04952</name>
</gene>
<protein>
    <submittedName>
        <fullName evidence="1">Uncharacterized protein</fullName>
    </submittedName>
</protein>